<evidence type="ECO:0000259" key="1">
    <source>
        <dbReference type="Pfam" id="PF01408"/>
    </source>
</evidence>
<dbReference type="InterPro" id="IPR036291">
    <property type="entry name" value="NAD(P)-bd_dom_sf"/>
</dbReference>
<dbReference type="Proteomes" id="UP000198901">
    <property type="component" value="Unassembled WGS sequence"/>
</dbReference>
<accession>A0A1G9SZ62</accession>
<organism evidence="3 4">
    <name type="scientific">Siphonobacter aquaeclarae</name>
    <dbReference type="NCBI Taxonomy" id="563176"/>
    <lineage>
        <taxon>Bacteria</taxon>
        <taxon>Pseudomonadati</taxon>
        <taxon>Bacteroidota</taxon>
        <taxon>Cytophagia</taxon>
        <taxon>Cytophagales</taxon>
        <taxon>Cytophagaceae</taxon>
        <taxon>Siphonobacter</taxon>
    </lineage>
</organism>
<evidence type="ECO:0000313" key="4">
    <source>
        <dbReference type="Proteomes" id="UP000198901"/>
    </source>
</evidence>
<protein>
    <submittedName>
        <fullName evidence="3">Predicted dehydrogenase</fullName>
    </submittedName>
</protein>
<dbReference type="InterPro" id="IPR000683">
    <property type="entry name" value="Gfo/Idh/MocA-like_OxRdtase_N"/>
</dbReference>
<feature type="domain" description="GFO/IDH/MocA-like oxidoreductase" evidence="2">
    <location>
        <begin position="161"/>
        <end position="235"/>
    </location>
</feature>
<sequence length="337" mass="37165">MSVGIILVGLGDFAHEQLGRALEESEHCRLVGVVSDNPDARSTWKQKYHLDICLDYSEFSKLSEYPEVDVVHIVTPNATHLEWVEQAARAGKHVLVEKPMAPTVDECLRMIAACEEVGVRLFVSYRLHLEPHHQQARDFLRQGPPVSFLETGYARCLQSDETSRLHPTGGGPLLDIGIYAIQAARYLTGEEPLSVTAQSVKTDPARFPEIAETILWQLRFPSGAVASSFTGYSFERQICRVTAAGQWIEVHEPFGYEGFSLSASTPVPSFAAENPIRLLYDEIAVSLRENTPVSFSGAEGLQDIRIIEAIQRALSSGQAEAIVTLPSILHVEKNQAG</sequence>
<reference evidence="3 4" key="1">
    <citation type="submission" date="2016-10" db="EMBL/GenBank/DDBJ databases">
        <authorList>
            <person name="de Groot N.N."/>
        </authorList>
    </citation>
    <scope>NUCLEOTIDE SEQUENCE [LARGE SCALE GENOMIC DNA]</scope>
    <source>
        <strain evidence="3 4">DSM 21668</strain>
    </source>
</reference>
<dbReference type="Gene3D" id="3.40.50.720">
    <property type="entry name" value="NAD(P)-binding Rossmann-like Domain"/>
    <property type="match status" value="1"/>
</dbReference>
<proteinExistence type="predicted"/>
<keyword evidence="4" id="KW-1185">Reference proteome</keyword>
<dbReference type="RefSeq" id="WP_093204702.1">
    <property type="nucleotide sequence ID" value="NZ_FNGS01000006.1"/>
</dbReference>
<dbReference type="InterPro" id="IPR051450">
    <property type="entry name" value="Gfo/Idh/MocA_Oxidoreductases"/>
</dbReference>
<dbReference type="PANTHER" id="PTHR43377:SF1">
    <property type="entry name" value="BILIVERDIN REDUCTASE A"/>
    <property type="match status" value="1"/>
</dbReference>
<dbReference type="PRINTS" id="PR01775">
    <property type="entry name" value="GLFROXRDTASE"/>
</dbReference>
<dbReference type="PANTHER" id="PTHR43377">
    <property type="entry name" value="BILIVERDIN REDUCTASE A"/>
    <property type="match status" value="1"/>
</dbReference>
<dbReference type="InterPro" id="IPR008354">
    <property type="entry name" value="Glc-Fru_OxRdtase_bac"/>
</dbReference>
<dbReference type="SUPFAM" id="SSF51735">
    <property type="entry name" value="NAD(P)-binding Rossmann-fold domains"/>
    <property type="match status" value="1"/>
</dbReference>
<evidence type="ECO:0000313" key="3">
    <source>
        <dbReference type="EMBL" id="SDM40145.1"/>
    </source>
</evidence>
<dbReference type="GO" id="GO:0000166">
    <property type="term" value="F:nucleotide binding"/>
    <property type="evidence" value="ECO:0007669"/>
    <property type="project" value="InterPro"/>
</dbReference>
<dbReference type="SUPFAM" id="SSF55347">
    <property type="entry name" value="Glyceraldehyde-3-phosphate dehydrogenase-like, C-terminal domain"/>
    <property type="match status" value="1"/>
</dbReference>
<dbReference type="Pfam" id="PF01408">
    <property type="entry name" value="GFO_IDH_MocA"/>
    <property type="match status" value="1"/>
</dbReference>
<dbReference type="AlphaFoldDB" id="A0A1G9SZ62"/>
<dbReference type="STRING" id="563176.SAMN04488090_3335"/>
<dbReference type="Gene3D" id="3.30.360.10">
    <property type="entry name" value="Dihydrodipicolinate Reductase, domain 2"/>
    <property type="match status" value="1"/>
</dbReference>
<feature type="domain" description="Gfo/Idh/MocA-like oxidoreductase N-terminal" evidence="1">
    <location>
        <begin position="5"/>
        <end position="125"/>
    </location>
</feature>
<dbReference type="InterPro" id="IPR055170">
    <property type="entry name" value="GFO_IDH_MocA-like_dom"/>
</dbReference>
<name>A0A1G9SZ62_9BACT</name>
<evidence type="ECO:0000259" key="2">
    <source>
        <dbReference type="Pfam" id="PF22725"/>
    </source>
</evidence>
<dbReference type="OrthoDB" id="9795543at2"/>
<dbReference type="Pfam" id="PF22725">
    <property type="entry name" value="GFO_IDH_MocA_C3"/>
    <property type="match status" value="1"/>
</dbReference>
<dbReference type="EMBL" id="FNGS01000006">
    <property type="protein sequence ID" value="SDM40145.1"/>
    <property type="molecule type" value="Genomic_DNA"/>
</dbReference>
<gene>
    <name evidence="3" type="ORF">SAMN04488090_3335</name>
</gene>